<comment type="caution">
    <text evidence="3">The sequence shown here is derived from an EMBL/GenBank/DDBJ whole genome shotgun (WGS) entry which is preliminary data.</text>
</comment>
<evidence type="ECO:0000313" key="4">
    <source>
        <dbReference type="Proteomes" id="UP001183414"/>
    </source>
</evidence>
<keyword evidence="2" id="KW-1133">Transmembrane helix</keyword>
<dbReference type="EMBL" id="JAVREQ010000006">
    <property type="protein sequence ID" value="MDT0378862.1"/>
    <property type="molecule type" value="Genomic_DNA"/>
</dbReference>
<dbReference type="Proteomes" id="UP001183414">
    <property type="component" value="Unassembled WGS sequence"/>
</dbReference>
<feature type="region of interest" description="Disordered" evidence="1">
    <location>
        <begin position="33"/>
        <end position="63"/>
    </location>
</feature>
<sequence>MTLGAAVLSVLLSLLSSALWALIVSGVKRLPNRETTPAPPRGPVPFAPIPGTHPGPRRRPSPGGRSGDIGLFLWLTGLCVTVLVPFVLGGTLLALLDGTGAAPGFITERMRAEGGLGYVQYWLGVAVLQTLAVALLWLRPWRGRAFGVAAGLPLLLCVLLMSWPASRGYDLFDLTLYT</sequence>
<name>A0ABU2NQW8_9ACTN</name>
<keyword evidence="2" id="KW-0472">Membrane</keyword>
<feature type="transmembrane region" description="Helical" evidence="2">
    <location>
        <begin position="71"/>
        <end position="96"/>
    </location>
</feature>
<gene>
    <name evidence="3" type="ORF">RM572_08760</name>
</gene>
<proteinExistence type="predicted"/>
<organism evidence="3 4">
    <name type="scientific">Streptomyces hazeniae</name>
    <dbReference type="NCBI Taxonomy" id="3075538"/>
    <lineage>
        <taxon>Bacteria</taxon>
        <taxon>Bacillati</taxon>
        <taxon>Actinomycetota</taxon>
        <taxon>Actinomycetes</taxon>
        <taxon>Kitasatosporales</taxon>
        <taxon>Streptomycetaceae</taxon>
        <taxon>Streptomyces</taxon>
    </lineage>
</organism>
<accession>A0ABU2NQW8</accession>
<feature type="compositionally biased region" description="Pro residues" evidence="1">
    <location>
        <begin position="37"/>
        <end position="53"/>
    </location>
</feature>
<keyword evidence="2" id="KW-0812">Transmembrane</keyword>
<keyword evidence="4" id="KW-1185">Reference proteome</keyword>
<reference evidence="4" key="1">
    <citation type="submission" date="2023-07" db="EMBL/GenBank/DDBJ databases">
        <title>30 novel species of actinomycetes from the DSMZ collection.</title>
        <authorList>
            <person name="Nouioui I."/>
        </authorList>
    </citation>
    <scope>NUCLEOTIDE SEQUENCE [LARGE SCALE GENOMIC DNA]</scope>
    <source>
        <strain evidence="4">DSM 42041</strain>
    </source>
</reference>
<dbReference type="RefSeq" id="WP_311672699.1">
    <property type="nucleotide sequence ID" value="NZ_JAVREQ010000006.1"/>
</dbReference>
<feature type="transmembrane region" description="Helical" evidence="2">
    <location>
        <begin position="144"/>
        <end position="163"/>
    </location>
</feature>
<protein>
    <submittedName>
        <fullName evidence="3">Uncharacterized protein</fullName>
    </submittedName>
</protein>
<feature type="transmembrane region" description="Helical" evidence="2">
    <location>
        <begin position="116"/>
        <end position="138"/>
    </location>
</feature>
<evidence type="ECO:0000256" key="2">
    <source>
        <dbReference type="SAM" id="Phobius"/>
    </source>
</evidence>
<evidence type="ECO:0000313" key="3">
    <source>
        <dbReference type="EMBL" id="MDT0378862.1"/>
    </source>
</evidence>
<evidence type="ECO:0000256" key="1">
    <source>
        <dbReference type="SAM" id="MobiDB-lite"/>
    </source>
</evidence>